<dbReference type="AlphaFoldDB" id="A0A1V4KTQ9"/>
<evidence type="ECO:0000313" key="2">
    <source>
        <dbReference type="Proteomes" id="UP000190648"/>
    </source>
</evidence>
<dbReference type="Gene3D" id="2.60.40.10">
    <property type="entry name" value="Immunoglobulins"/>
    <property type="match status" value="1"/>
</dbReference>
<dbReference type="Proteomes" id="UP000190648">
    <property type="component" value="Unassembled WGS sequence"/>
</dbReference>
<gene>
    <name evidence="1" type="ORF">AV530_016346</name>
</gene>
<evidence type="ECO:0000313" key="1">
    <source>
        <dbReference type="EMBL" id="OPJ87849.1"/>
    </source>
</evidence>
<dbReference type="STRING" id="372326.A0A1V4KTQ9"/>
<comment type="caution">
    <text evidence="1">The sequence shown here is derived from an EMBL/GenBank/DDBJ whole genome shotgun (WGS) entry which is preliminary data.</text>
</comment>
<reference evidence="1 2" key="1">
    <citation type="submission" date="2016-02" db="EMBL/GenBank/DDBJ databases">
        <title>Band-tailed pigeon sequencing and assembly.</title>
        <authorList>
            <person name="Soares A.E."/>
            <person name="Novak B.J."/>
            <person name="Rice E.S."/>
            <person name="O'Connell B."/>
            <person name="Chang D."/>
            <person name="Weber S."/>
            <person name="Shapiro B."/>
        </authorList>
    </citation>
    <scope>NUCLEOTIDE SEQUENCE [LARGE SCALE GENOMIC DNA]</scope>
    <source>
        <strain evidence="1">BTP2013</strain>
        <tissue evidence="1">Blood</tissue>
    </source>
</reference>
<protein>
    <submittedName>
        <fullName evidence="1">Ig heavy chain Mem5</fullName>
    </submittedName>
</protein>
<proteinExistence type="predicted"/>
<name>A0A1V4KTQ9_PATFA</name>
<accession>A0A1V4KTQ9</accession>
<dbReference type="EMBL" id="LSYS01001590">
    <property type="protein sequence ID" value="OPJ87849.1"/>
    <property type="molecule type" value="Genomic_DNA"/>
</dbReference>
<organism evidence="1 2">
    <name type="scientific">Patagioenas fasciata monilis</name>
    <dbReference type="NCBI Taxonomy" id="372326"/>
    <lineage>
        <taxon>Eukaryota</taxon>
        <taxon>Metazoa</taxon>
        <taxon>Chordata</taxon>
        <taxon>Craniata</taxon>
        <taxon>Vertebrata</taxon>
        <taxon>Euteleostomi</taxon>
        <taxon>Archelosauria</taxon>
        <taxon>Archosauria</taxon>
        <taxon>Dinosauria</taxon>
        <taxon>Saurischia</taxon>
        <taxon>Theropoda</taxon>
        <taxon>Coelurosauria</taxon>
        <taxon>Aves</taxon>
        <taxon>Neognathae</taxon>
        <taxon>Neoaves</taxon>
        <taxon>Columbimorphae</taxon>
        <taxon>Columbiformes</taxon>
        <taxon>Columbidae</taxon>
        <taxon>Patagioenas</taxon>
    </lineage>
</organism>
<dbReference type="OrthoDB" id="8947657at2759"/>
<dbReference type="InterPro" id="IPR013783">
    <property type="entry name" value="Ig-like_fold"/>
</dbReference>
<keyword evidence="2" id="KW-1185">Reference proteome</keyword>
<sequence length="215" mass="23515">MDEVPLPISPDFRVQSLLVNLASRRGGVKKANIYLDGFCKTTAGCVNAGNLGKLTFGPGTKIVVIPNVTPSPSVYRLVSKDDEDLEMCLITDYSPEKLTLNQAVGETNAIVEVATSENKQEASYLSTYWAKKDEMQCSANHDGFGELEGEDPESGVSAVCVTGISLHFRTDENLNMLSLSQLGLKIVLMKGVIFNVLMTMLMWKKKNESNQMVQS</sequence>